<feature type="domain" description="AB hydrolase-1" evidence="2">
    <location>
        <begin position="26"/>
        <end position="250"/>
    </location>
</feature>
<dbReference type="GO" id="GO:0016787">
    <property type="term" value="F:hydrolase activity"/>
    <property type="evidence" value="ECO:0007669"/>
    <property type="project" value="UniProtKB-KW"/>
</dbReference>
<evidence type="ECO:0000256" key="1">
    <source>
        <dbReference type="ARBA" id="ARBA00022801"/>
    </source>
</evidence>
<keyword evidence="4" id="KW-1185">Reference proteome</keyword>
<evidence type="ECO:0000313" key="3">
    <source>
        <dbReference type="EMBL" id="PRY43378.1"/>
    </source>
</evidence>
<dbReference type="Proteomes" id="UP000239494">
    <property type="component" value="Unassembled WGS sequence"/>
</dbReference>
<proteinExistence type="predicted"/>
<accession>A0A2T0TCL9</accession>
<evidence type="ECO:0000313" key="4">
    <source>
        <dbReference type="Proteomes" id="UP000239494"/>
    </source>
</evidence>
<dbReference type="GO" id="GO:0016020">
    <property type="term" value="C:membrane"/>
    <property type="evidence" value="ECO:0007669"/>
    <property type="project" value="TreeGrafter"/>
</dbReference>
<keyword evidence="1 3" id="KW-0378">Hydrolase</keyword>
<protein>
    <submittedName>
        <fullName evidence="3">Alpha-beta hydrolase superfamily lysophospholipase</fullName>
    </submittedName>
</protein>
<gene>
    <name evidence="3" type="ORF">CLV43_103121</name>
</gene>
<sequence length="262" mass="26658">MQKTIHTARGVRLAVHEAGPADGPAVVLVHGWAQSGAAWAAVDGFRTFAVDLRGHGDSEEPADGYGDPTAWADDLAAVLAHVGRPAVLVGWSYGGLVVTDYLRVHGTSRVRGLVLVGAITGIGRGRAGGRIGPVMRAAVPAALADDAALAVFCAAMAPSLPAETIERLTGAALRVSPAVRAALFDRDVDNTDVLAAVDVPAVVLHGLDDGVVAPSAAEHNAAAIPGARLVLLPDTAHLPFLERPAEFAAALSTVARLAEVAG</sequence>
<dbReference type="PANTHER" id="PTHR43798">
    <property type="entry name" value="MONOACYLGLYCEROL LIPASE"/>
    <property type="match status" value="1"/>
</dbReference>
<dbReference type="AlphaFoldDB" id="A0A2T0TCL9"/>
<dbReference type="Pfam" id="PF12697">
    <property type="entry name" value="Abhydrolase_6"/>
    <property type="match status" value="1"/>
</dbReference>
<dbReference type="OrthoDB" id="9785847at2"/>
<dbReference type="EMBL" id="PVTF01000003">
    <property type="protein sequence ID" value="PRY43378.1"/>
    <property type="molecule type" value="Genomic_DNA"/>
</dbReference>
<dbReference type="InterPro" id="IPR000073">
    <property type="entry name" value="AB_hydrolase_1"/>
</dbReference>
<dbReference type="Gene3D" id="3.40.50.1820">
    <property type="entry name" value="alpha/beta hydrolase"/>
    <property type="match status" value="1"/>
</dbReference>
<dbReference type="InterPro" id="IPR050266">
    <property type="entry name" value="AB_hydrolase_sf"/>
</dbReference>
<comment type="caution">
    <text evidence="3">The sequence shown here is derived from an EMBL/GenBank/DDBJ whole genome shotgun (WGS) entry which is preliminary data.</text>
</comment>
<dbReference type="PRINTS" id="PR00111">
    <property type="entry name" value="ABHYDROLASE"/>
</dbReference>
<dbReference type="RefSeq" id="WP_106186969.1">
    <property type="nucleotide sequence ID" value="NZ_PVTF01000003.1"/>
</dbReference>
<reference evidence="3 4" key="1">
    <citation type="submission" date="2018-03" db="EMBL/GenBank/DDBJ databases">
        <title>Genomic Encyclopedia of Archaeal and Bacterial Type Strains, Phase II (KMG-II): from individual species to whole genera.</title>
        <authorList>
            <person name="Goeker M."/>
        </authorList>
    </citation>
    <scope>NUCLEOTIDE SEQUENCE [LARGE SCALE GENOMIC DNA]</scope>
    <source>
        <strain evidence="3 4">DSM 44720</strain>
    </source>
</reference>
<dbReference type="InterPro" id="IPR029058">
    <property type="entry name" value="AB_hydrolase_fold"/>
</dbReference>
<organism evidence="3 4">
    <name type="scientific">Umezawaea tangerina</name>
    <dbReference type="NCBI Taxonomy" id="84725"/>
    <lineage>
        <taxon>Bacteria</taxon>
        <taxon>Bacillati</taxon>
        <taxon>Actinomycetota</taxon>
        <taxon>Actinomycetes</taxon>
        <taxon>Pseudonocardiales</taxon>
        <taxon>Pseudonocardiaceae</taxon>
        <taxon>Umezawaea</taxon>
    </lineage>
</organism>
<evidence type="ECO:0000259" key="2">
    <source>
        <dbReference type="Pfam" id="PF12697"/>
    </source>
</evidence>
<name>A0A2T0TCL9_9PSEU</name>
<dbReference type="PANTHER" id="PTHR43798:SF31">
    <property type="entry name" value="AB HYDROLASE SUPERFAMILY PROTEIN YCLE"/>
    <property type="match status" value="1"/>
</dbReference>
<dbReference type="SUPFAM" id="SSF53474">
    <property type="entry name" value="alpha/beta-Hydrolases"/>
    <property type="match status" value="1"/>
</dbReference>